<feature type="domain" description="DUF4097" evidence="2">
    <location>
        <begin position="155"/>
        <end position="263"/>
    </location>
</feature>
<evidence type="ECO:0000256" key="1">
    <source>
        <dbReference type="SAM" id="MobiDB-lite"/>
    </source>
</evidence>
<organism evidence="3">
    <name type="scientific">Streptomyces sp. TA-0256</name>
    <dbReference type="NCBI Taxonomy" id="573242"/>
    <lineage>
        <taxon>Bacteria</taxon>
        <taxon>Bacillati</taxon>
        <taxon>Actinomycetota</taxon>
        <taxon>Actinomycetes</taxon>
        <taxon>Kitasatosporales</taxon>
        <taxon>Streptomycetaceae</taxon>
        <taxon>Streptomyces</taxon>
    </lineage>
</organism>
<dbReference type="Pfam" id="PF13349">
    <property type="entry name" value="DUF4097"/>
    <property type="match status" value="1"/>
</dbReference>
<feature type="region of interest" description="Disordered" evidence="1">
    <location>
        <begin position="1"/>
        <end position="29"/>
    </location>
</feature>
<dbReference type="InterPro" id="IPR025164">
    <property type="entry name" value="Toastrack_DUF4097"/>
</dbReference>
<dbReference type="EMBL" id="AB469194">
    <property type="protein sequence ID" value="BAJ52668.1"/>
    <property type="molecule type" value="Genomic_DNA"/>
</dbReference>
<accession>E5RLK4</accession>
<proteinExistence type="predicted"/>
<reference evidence="3" key="1">
    <citation type="submission" date="2008-11" db="EMBL/GenBank/DDBJ databases">
        <title>Biosynthetic gene cluster for FD-594 in Streptomyces sp. TA-0256.</title>
        <authorList>
            <person name="Kudo F."/>
            <person name="Yonezawa T."/>
            <person name="Eguchi T."/>
        </authorList>
    </citation>
    <scope>NUCLEOTIDE SEQUENCE</scope>
    <source>
        <strain evidence="3">TA-0256</strain>
    </source>
</reference>
<feature type="compositionally biased region" description="Basic residues" evidence="1">
    <location>
        <begin position="17"/>
        <end position="27"/>
    </location>
</feature>
<protein>
    <recommendedName>
        <fullName evidence="2">DUF4097 domain-containing protein</fullName>
    </recommendedName>
</protein>
<evidence type="ECO:0000259" key="2">
    <source>
        <dbReference type="Pfam" id="PF13349"/>
    </source>
</evidence>
<dbReference type="AlphaFoldDB" id="E5RLK4"/>
<evidence type="ECO:0000313" key="3">
    <source>
        <dbReference type="EMBL" id="BAJ52668.1"/>
    </source>
</evidence>
<feature type="compositionally biased region" description="Basic and acidic residues" evidence="1">
    <location>
        <begin position="1"/>
        <end position="11"/>
    </location>
</feature>
<sequence length="280" mass="29921">MRRSTGRDDPRPVTLHGQRRSRMKQTKISRPQRLTLEGVTAIRSFVVRGRLQVIGTDDSFVTLEVSEIDQHPLRVRCEDGLLFLGHQATTWQQLLKGRLSKRHARRSVVSLAVPRHCKLDLWSVAAEVVACDSPAAVQVHNGEGGTTLNHLSGPVEVETSSGHVDAIGLSGDVEIRSVSGAIALSATPRRTRNVKLSSVSGDISICLPQSADARVHLESLNGRISSQFSTIGPVKMPGQSRAKGDLGHGSASVWANSVSGRIALLNGGSTDDAEGPGSAR</sequence>
<name>E5RLK4_9ACTN</name>